<keyword evidence="4 8" id="KW-0418">Kinase</keyword>
<comment type="caution">
    <text evidence="8">The sequence shown here is derived from an EMBL/GenBank/DDBJ whole genome shotgun (WGS) entry which is preliminary data.</text>
</comment>
<keyword evidence="6" id="KW-0472">Membrane</keyword>
<dbReference type="GO" id="GO:0000155">
    <property type="term" value="F:phosphorelay sensor kinase activity"/>
    <property type="evidence" value="ECO:0007669"/>
    <property type="project" value="InterPro"/>
</dbReference>
<dbReference type="InterPro" id="IPR050640">
    <property type="entry name" value="Bact_2-comp_sensor_kinase"/>
</dbReference>
<dbReference type="Gene3D" id="6.10.340.10">
    <property type="match status" value="1"/>
</dbReference>
<dbReference type="SMART" id="SM00304">
    <property type="entry name" value="HAMP"/>
    <property type="match status" value="1"/>
</dbReference>
<evidence type="ECO:0000259" key="7">
    <source>
        <dbReference type="PROSITE" id="PS50885"/>
    </source>
</evidence>
<comment type="subcellular location">
    <subcellularLocation>
        <location evidence="1">Membrane</location>
    </subcellularLocation>
</comment>
<dbReference type="Pfam" id="PF06580">
    <property type="entry name" value="His_kinase"/>
    <property type="match status" value="1"/>
</dbReference>
<feature type="coiled-coil region" evidence="5">
    <location>
        <begin position="348"/>
        <end position="382"/>
    </location>
</feature>
<dbReference type="EMBL" id="DVON01000095">
    <property type="protein sequence ID" value="HIV12385.1"/>
    <property type="molecule type" value="Genomic_DNA"/>
</dbReference>
<keyword evidence="6" id="KW-1133">Transmembrane helix</keyword>
<feature type="domain" description="HAMP" evidence="7">
    <location>
        <begin position="308"/>
        <end position="360"/>
    </location>
</feature>
<keyword evidence="3" id="KW-0808">Transferase</keyword>
<dbReference type="InterPro" id="IPR003660">
    <property type="entry name" value="HAMP_dom"/>
</dbReference>
<dbReference type="Gene3D" id="3.30.565.10">
    <property type="entry name" value="Histidine kinase-like ATPase, C-terminal domain"/>
    <property type="match status" value="1"/>
</dbReference>
<protein>
    <submittedName>
        <fullName evidence="8">Sensor histidine kinase</fullName>
    </submittedName>
</protein>
<reference evidence="8" key="2">
    <citation type="journal article" date="2021" name="PeerJ">
        <title>Extensive microbial diversity within the chicken gut microbiome revealed by metagenomics and culture.</title>
        <authorList>
            <person name="Gilroy R."/>
            <person name="Ravi A."/>
            <person name="Getino M."/>
            <person name="Pursley I."/>
            <person name="Horton D.L."/>
            <person name="Alikhan N.F."/>
            <person name="Baker D."/>
            <person name="Gharbi K."/>
            <person name="Hall N."/>
            <person name="Watson M."/>
            <person name="Adriaenssens E.M."/>
            <person name="Foster-Nyarko E."/>
            <person name="Jarju S."/>
            <person name="Secka A."/>
            <person name="Antonio M."/>
            <person name="Oren A."/>
            <person name="Chaudhuri R.R."/>
            <person name="La Ragione R."/>
            <person name="Hildebrand F."/>
            <person name="Pallen M.J."/>
        </authorList>
    </citation>
    <scope>NUCLEOTIDE SEQUENCE</scope>
    <source>
        <strain evidence="8">ChiBcec2-4451</strain>
    </source>
</reference>
<accession>A0A9D1T5B3</accession>
<dbReference type="InterPro" id="IPR036890">
    <property type="entry name" value="HATPase_C_sf"/>
</dbReference>
<dbReference type="GO" id="GO:0016020">
    <property type="term" value="C:membrane"/>
    <property type="evidence" value="ECO:0007669"/>
    <property type="project" value="UniProtKB-SubCell"/>
</dbReference>
<evidence type="ECO:0000313" key="9">
    <source>
        <dbReference type="Proteomes" id="UP000886723"/>
    </source>
</evidence>
<feature type="transmembrane region" description="Helical" evidence="6">
    <location>
        <begin position="284"/>
        <end position="306"/>
    </location>
</feature>
<dbReference type="PROSITE" id="PS50885">
    <property type="entry name" value="HAMP"/>
    <property type="match status" value="1"/>
</dbReference>
<evidence type="ECO:0000256" key="4">
    <source>
        <dbReference type="ARBA" id="ARBA00022777"/>
    </source>
</evidence>
<name>A0A9D1T5B3_9FIRM</name>
<dbReference type="PANTHER" id="PTHR34220:SF7">
    <property type="entry name" value="SENSOR HISTIDINE KINASE YPDA"/>
    <property type="match status" value="1"/>
</dbReference>
<evidence type="ECO:0000256" key="5">
    <source>
        <dbReference type="SAM" id="Coils"/>
    </source>
</evidence>
<keyword evidence="5" id="KW-0175">Coiled coil</keyword>
<dbReference type="AlphaFoldDB" id="A0A9D1T5B3"/>
<dbReference type="Pfam" id="PF02518">
    <property type="entry name" value="HATPase_c"/>
    <property type="match status" value="1"/>
</dbReference>
<evidence type="ECO:0000256" key="1">
    <source>
        <dbReference type="ARBA" id="ARBA00004370"/>
    </source>
</evidence>
<dbReference type="SUPFAM" id="SSF55874">
    <property type="entry name" value="ATPase domain of HSP90 chaperone/DNA topoisomerase II/histidine kinase"/>
    <property type="match status" value="1"/>
</dbReference>
<dbReference type="PANTHER" id="PTHR34220">
    <property type="entry name" value="SENSOR HISTIDINE KINASE YPDA"/>
    <property type="match status" value="1"/>
</dbReference>
<dbReference type="InterPro" id="IPR003594">
    <property type="entry name" value="HATPase_dom"/>
</dbReference>
<gene>
    <name evidence="8" type="ORF">IAA63_04490</name>
</gene>
<keyword evidence="2" id="KW-0597">Phosphoprotein</keyword>
<evidence type="ECO:0000256" key="3">
    <source>
        <dbReference type="ARBA" id="ARBA00022679"/>
    </source>
</evidence>
<organism evidence="8 9">
    <name type="scientific">Candidatus Pullilachnospira stercoravium</name>
    <dbReference type="NCBI Taxonomy" id="2840913"/>
    <lineage>
        <taxon>Bacteria</taxon>
        <taxon>Bacillati</taxon>
        <taxon>Bacillota</taxon>
        <taxon>Clostridia</taxon>
        <taxon>Lachnospirales</taxon>
        <taxon>Lachnospiraceae</taxon>
        <taxon>Lachnospiraceae incertae sedis</taxon>
        <taxon>Candidatus Pullilachnospira</taxon>
    </lineage>
</organism>
<evidence type="ECO:0000256" key="2">
    <source>
        <dbReference type="ARBA" id="ARBA00022553"/>
    </source>
</evidence>
<evidence type="ECO:0000313" key="8">
    <source>
        <dbReference type="EMBL" id="HIV12385.1"/>
    </source>
</evidence>
<dbReference type="InterPro" id="IPR010559">
    <property type="entry name" value="Sig_transdc_His_kin_internal"/>
</dbReference>
<keyword evidence="6" id="KW-0812">Transmembrane</keyword>
<sequence>MKKRKFSMTGILFLSFSGMIFFFLLLITFCVSANFSQTFRESSNEKYENLFDQANGQLSMVFYNMSTLSAVLDNSPELISAINLSSRGNNTYERLQNEALAQKMLMSASNYYPYIRNITILKNGNRFSMTSSDLPPIPELSEDSSVFEALISGEKEHLVLSAEDSGSYLYIRAFQRTRIEPSPGILIVELQADFLNQCLESVASDDGAVILAFDAKQQLLYTNRTDDSDFLQEQIPLLASTASGEQVSLGKESYLLTRKTNAFSDWTLVSLVPASASARILYPIYLQILPLFAAVLAVCLLLTFLLSRLITHPFRPLLSSMRRALTGDFSFRPYATRVTEIDTLISGYSRMVARINSQIEEIQRIEKEKRKTELEILQTQISPHFIYNTLNSIRYLALMQDSPRIAEIIGSFSSLLQLTSSHPNELILLSDELQEVSCYIDIMKFRYNAPLRIRWEIQENTRQLKTLKLILQPLVENCFCHAFPQPTDEGQIIIRSRTGQGQLILEIEDNGKGFSHTGPGLPASSGNRHHNIGLTNIQKRIRLWFGDGCGLTIRSLPGQGTLVTLTQPILEEQETTSVEIQPKETNT</sequence>
<reference evidence="8" key="1">
    <citation type="submission" date="2020-10" db="EMBL/GenBank/DDBJ databases">
        <authorList>
            <person name="Gilroy R."/>
        </authorList>
    </citation>
    <scope>NUCLEOTIDE SEQUENCE</scope>
    <source>
        <strain evidence="8">ChiBcec2-4451</strain>
    </source>
</reference>
<dbReference type="Proteomes" id="UP000886723">
    <property type="component" value="Unassembled WGS sequence"/>
</dbReference>
<evidence type="ECO:0000256" key="6">
    <source>
        <dbReference type="SAM" id="Phobius"/>
    </source>
</evidence>
<proteinExistence type="predicted"/>